<dbReference type="InterPro" id="IPR036866">
    <property type="entry name" value="RibonucZ/Hydroxyglut_hydro"/>
</dbReference>
<evidence type="ECO:0000256" key="3">
    <source>
        <dbReference type="ARBA" id="ARBA00022694"/>
    </source>
</evidence>
<reference evidence="12" key="1">
    <citation type="journal article" date="2017" name="bioRxiv">
        <title>Comparative analysis of the genomes of Stylophora pistillata and Acropora digitifera provides evidence for extensive differences between species of corals.</title>
        <authorList>
            <person name="Voolstra C.R."/>
            <person name="Li Y."/>
            <person name="Liew Y.J."/>
            <person name="Baumgarten S."/>
            <person name="Zoccola D."/>
            <person name="Flot J.-F."/>
            <person name="Tambutte S."/>
            <person name="Allemand D."/>
            <person name="Aranda M."/>
        </authorList>
    </citation>
    <scope>NUCLEOTIDE SEQUENCE [LARGE SCALE GENOMIC DNA]</scope>
</reference>
<evidence type="ECO:0000256" key="7">
    <source>
        <dbReference type="ARBA" id="ARBA00022801"/>
    </source>
</evidence>
<dbReference type="OrthoDB" id="527344at2759"/>
<dbReference type="GO" id="GO:0042781">
    <property type="term" value="F:3'-tRNA processing endoribonuclease activity"/>
    <property type="evidence" value="ECO:0007669"/>
    <property type="project" value="TreeGrafter"/>
</dbReference>
<evidence type="ECO:0000259" key="10">
    <source>
        <dbReference type="Pfam" id="PF12706"/>
    </source>
</evidence>
<organism evidence="11 12">
    <name type="scientific">Stylophora pistillata</name>
    <name type="common">Smooth cauliflower coral</name>
    <dbReference type="NCBI Taxonomy" id="50429"/>
    <lineage>
        <taxon>Eukaryota</taxon>
        <taxon>Metazoa</taxon>
        <taxon>Cnidaria</taxon>
        <taxon>Anthozoa</taxon>
        <taxon>Hexacorallia</taxon>
        <taxon>Scleractinia</taxon>
        <taxon>Astrocoeniina</taxon>
        <taxon>Pocilloporidae</taxon>
        <taxon>Stylophora</taxon>
    </lineage>
</organism>
<dbReference type="NCBIfam" id="NF000801">
    <property type="entry name" value="PRK00055.1-3"/>
    <property type="match status" value="1"/>
</dbReference>
<dbReference type="CDD" id="cd07717">
    <property type="entry name" value="RNaseZ_ZiPD-like_MBL-fold"/>
    <property type="match status" value="1"/>
</dbReference>
<keyword evidence="8" id="KW-0862">Zinc</keyword>
<dbReference type="Pfam" id="PF12706">
    <property type="entry name" value="Lactamase_B_2"/>
    <property type="match status" value="1"/>
</dbReference>
<accession>A0A2B4RIK9</accession>
<comment type="caution">
    <text evidence="11">The sequence shown here is derived from an EMBL/GenBank/DDBJ whole genome shotgun (WGS) entry which is preliminary data.</text>
</comment>
<dbReference type="HAMAP" id="MF_01818">
    <property type="entry name" value="RNase_Z_BN"/>
    <property type="match status" value="1"/>
</dbReference>
<dbReference type="AlphaFoldDB" id="A0A2B4RIK9"/>
<gene>
    <name evidence="11" type="primary">ELAC1</name>
    <name evidence="11" type="ORF">AWC38_SpisGene18239</name>
</gene>
<evidence type="ECO:0000256" key="1">
    <source>
        <dbReference type="ARBA" id="ARBA00001947"/>
    </source>
</evidence>
<dbReference type="PANTHER" id="PTHR46018:SF2">
    <property type="entry name" value="ZINC PHOSPHODIESTERASE ELAC PROTEIN 1"/>
    <property type="match status" value="1"/>
</dbReference>
<evidence type="ECO:0000256" key="8">
    <source>
        <dbReference type="ARBA" id="ARBA00022833"/>
    </source>
</evidence>
<dbReference type="GO" id="GO:0005634">
    <property type="term" value="C:nucleus"/>
    <property type="evidence" value="ECO:0007669"/>
    <property type="project" value="TreeGrafter"/>
</dbReference>
<dbReference type="Pfam" id="PF00753">
    <property type="entry name" value="Lactamase_B"/>
    <property type="match status" value="1"/>
</dbReference>
<keyword evidence="12" id="KW-1185">Reference proteome</keyword>
<keyword evidence="5" id="KW-0479">Metal-binding</keyword>
<keyword evidence="7" id="KW-0378">Hydrolase</keyword>
<keyword evidence="6" id="KW-0255">Endonuclease</keyword>
<evidence type="ECO:0000256" key="6">
    <source>
        <dbReference type="ARBA" id="ARBA00022759"/>
    </source>
</evidence>
<evidence type="ECO:0000313" key="12">
    <source>
        <dbReference type="Proteomes" id="UP000225706"/>
    </source>
</evidence>
<dbReference type="GO" id="GO:0046872">
    <property type="term" value="F:metal ion binding"/>
    <property type="evidence" value="ECO:0007669"/>
    <property type="project" value="UniProtKB-KW"/>
</dbReference>
<feature type="domain" description="Metallo-beta-lactamase" evidence="10">
    <location>
        <begin position="235"/>
        <end position="310"/>
    </location>
</feature>
<comment type="cofactor">
    <cofactor evidence="1">
        <name>Zn(2+)</name>
        <dbReference type="ChEBI" id="CHEBI:29105"/>
    </cofactor>
</comment>
<dbReference type="Proteomes" id="UP000225706">
    <property type="component" value="Unassembled WGS sequence"/>
</dbReference>
<dbReference type="Gene3D" id="3.60.15.10">
    <property type="entry name" value="Ribonuclease Z/Hydroxyacylglutathione hydrolase-like"/>
    <property type="match status" value="1"/>
</dbReference>
<dbReference type="SUPFAM" id="SSF56281">
    <property type="entry name" value="Metallo-hydrolase/oxidoreductase"/>
    <property type="match status" value="1"/>
</dbReference>
<protein>
    <submittedName>
        <fullName evidence="11">Zinc phosphodiesterase ELAC protein 1</fullName>
    </submittedName>
</protein>
<dbReference type="EMBL" id="LSMT01000473">
    <property type="protein sequence ID" value="PFX17441.1"/>
    <property type="molecule type" value="Genomic_DNA"/>
</dbReference>
<proteinExistence type="inferred from homology"/>
<keyword evidence="4" id="KW-0540">Nuclease</keyword>
<feature type="domain" description="Metallo-beta-lactamase" evidence="9">
    <location>
        <begin position="17"/>
        <end position="73"/>
    </location>
</feature>
<evidence type="ECO:0000256" key="4">
    <source>
        <dbReference type="ARBA" id="ARBA00022722"/>
    </source>
</evidence>
<comment type="subunit">
    <text evidence="2">Homodimer.</text>
</comment>
<dbReference type="STRING" id="50429.A0A2B4RIK9"/>
<dbReference type="InterPro" id="IPR013471">
    <property type="entry name" value="RNase_Z/BN"/>
</dbReference>
<name>A0A2B4RIK9_STYPI</name>
<evidence type="ECO:0000259" key="9">
    <source>
        <dbReference type="Pfam" id="PF00753"/>
    </source>
</evidence>
<evidence type="ECO:0000256" key="5">
    <source>
        <dbReference type="ARBA" id="ARBA00022723"/>
    </source>
</evidence>
<dbReference type="InterPro" id="IPR001279">
    <property type="entry name" value="Metallo-B-lactamas"/>
</dbReference>
<sequence length="363" mass="39646">MELHFLGTGSCYPSPDRGASCTVLRHETGCWMFDCGEGTQIQLMKSTLKPGRINKIFITHLHGDHLFGLPGLLCTIGLNCAENKQPIEIYGPVGLRKYIRLSLELSQSLLGFSYSVTELQCFDSGPALPGDDVEQAHSLSGFDSLHPNETQGGMILANDSGVWEVCREGTLTVSAAPLKHRITCFGFVIQEQQLPGKLDPNILKRKGIPPGPLYAKIKNGETITAPDGSLIQPTDVMGLPRPGRKVVILGDTCDSSRITDIAFDADVVVHEATLENELMAQCIDHGHSTPEMAGQLARKIKAKKLVLTHFSQRYKRVSDIEENGTDDAVTVKKLLLQAKKAFLPGSVVVADDFMVIQISQKRE</sequence>
<dbReference type="PANTHER" id="PTHR46018">
    <property type="entry name" value="ZINC PHOSPHODIESTERASE ELAC PROTEIN 1"/>
    <property type="match status" value="1"/>
</dbReference>
<evidence type="ECO:0000256" key="2">
    <source>
        <dbReference type="ARBA" id="ARBA00011738"/>
    </source>
</evidence>
<keyword evidence="3" id="KW-0819">tRNA processing</keyword>
<evidence type="ECO:0000313" key="11">
    <source>
        <dbReference type="EMBL" id="PFX17441.1"/>
    </source>
</evidence>